<reference evidence="1" key="1">
    <citation type="submission" date="2020-08" db="EMBL/GenBank/DDBJ databases">
        <title>Multicomponent nature underlies the extraordinary mechanical properties of spider dragline silk.</title>
        <authorList>
            <person name="Kono N."/>
            <person name="Nakamura H."/>
            <person name="Mori M."/>
            <person name="Yoshida Y."/>
            <person name="Ohtoshi R."/>
            <person name="Malay A.D."/>
            <person name="Moran D.A.P."/>
            <person name="Tomita M."/>
            <person name="Numata K."/>
            <person name="Arakawa K."/>
        </authorList>
    </citation>
    <scope>NUCLEOTIDE SEQUENCE</scope>
</reference>
<dbReference type="Proteomes" id="UP000887013">
    <property type="component" value="Unassembled WGS sequence"/>
</dbReference>
<proteinExistence type="predicted"/>
<dbReference type="EMBL" id="BMAW01034352">
    <property type="protein sequence ID" value="GFU34889.1"/>
    <property type="molecule type" value="Genomic_DNA"/>
</dbReference>
<gene>
    <name evidence="1" type="ORF">NPIL_457621</name>
</gene>
<accession>A0A8X6QNY8</accession>
<evidence type="ECO:0000313" key="1">
    <source>
        <dbReference type="EMBL" id="GFU34889.1"/>
    </source>
</evidence>
<dbReference type="AlphaFoldDB" id="A0A8X6QNY8"/>
<evidence type="ECO:0000313" key="2">
    <source>
        <dbReference type="Proteomes" id="UP000887013"/>
    </source>
</evidence>
<comment type="caution">
    <text evidence="1">The sequence shown here is derived from an EMBL/GenBank/DDBJ whole genome shotgun (WGS) entry which is preliminary data.</text>
</comment>
<protein>
    <submittedName>
        <fullName evidence="1">Uncharacterized protein</fullName>
    </submittedName>
</protein>
<keyword evidence="2" id="KW-1185">Reference proteome</keyword>
<sequence length="87" mass="9716">MVLFQTPPNPVTISEDLLLENCGRPCNPPNLVDYSSKKTLFLENCSYSKPLELTISEGSTLLLSELRGLASREVMEAHSKPTKMDYL</sequence>
<name>A0A8X6QNY8_NEPPI</name>
<organism evidence="1 2">
    <name type="scientific">Nephila pilipes</name>
    <name type="common">Giant wood spider</name>
    <name type="synonym">Nephila maculata</name>
    <dbReference type="NCBI Taxonomy" id="299642"/>
    <lineage>
        <taxon>Eukaryota</taxon>
        <taxon>Metazoa</taxon>
        <taxon>Ecdysozoa</taxon>
        <taxon>Arthropoda</taxon>
        <taxon>Chelicerata</taxon>
        <taxon>Arachnida</taxon>
        <taxon>Araneae</taxon>
        <taxon>Araneomorphae</taxon>
        <taxon>Entelegynae</taxon>
        <taxon>Araneoidea</taxon>
        <taxon>Nephilidae</taxon>
        <taxon>Nephila</taxon>
    </lineage>
</organism>